<reference evidence="1" key="1">
    <citation type="journal article" date="2020" name="New Phytol.">
        <title>Comparative genomics reveals dynamic genome evolution in host specialist ectomycorrhizal fungi.</title>
        <authorList>
            <person name="Lofgren L.A."/>
            <person name="Nguyen N.H."/>
            <person name="Vilgalys R."/>
            <person name="Ruytinx J."/>
            <person name="Liao H.L."/>
            <person name="Branco S."/>
            <person name="Kuo A."/>
            <person name="LaButti K."/>
            <person name="Lipzen A."/>
            <person name="Andreopoulos W."/>
            <person name="Pangilinan J."/>
            <person name="Riley R."/>
            <person name="Hundley H."/>
            <person name="Na H."/>
            <person name="Barry K."/>
            <person name="Grigoriev I.V."/>
            <person name="Stajich J.E."/>
            <person name="Kennedy P.G."/>
        </authorList>
    </citation>
    <scope>NUCLEOTIDE SEQUENCE</scope>
    <source>
        <strain evidence="1">DOB743</strain>
    </source>
</reference>
<proteinExistence type="predicted"/>
<name>A0A9P6ZRH0_9AGAM</name>
<protein>
    <submittedName>
        <fullName evidence="1">Uncharacterized protein</fullName>
    </submittedName>
</protein>
<evidence type="ECO:0000313" key="2">
    <source>
        <dbReference type="Proteomes" id="UP000714275"/>
    </source>
</evidence>
<sequence>MAFVQPNCSPLLHPYHASSDAAPNQNGFCSVQLLSSTPPLPYLILRATEKAAPNFMVECSLVRMQETINFPDDWVETEVNLDIPTKSKDDQSISFSIPGFHYRPLVAVIRATFADVQANAFHLLPFKHLWKDPLDGCKEHVFDEVYSSDSWLQAQDDLQKQPKEPGCSLEHVIARLMFFSDATHLANFGMAKAWPLYLYFGNLSKYARSAPSSGACHIVGFLPLLPDSIKDILSSLPRMSKSGMAALHTHC</sequence>
<evidence type="ECO:0000313" key="1">
    <source>
        <dbReference type="EMBL" id="KAG1774476.1"/>
    </source>
</evidence>
<dbReference type="EMBL" id="JABBWD010000041">
    <property type="protein sequence ID" value="KAG1774476.1"/>
    <property type="molecule type" value="Genomic_DNA"/>
</dbReference>
<accession>A0A9P6ZRH0</accession>
<dbReference type="InterPro" id="IPR041078">
    <property type="entry name" value="Plavaka"/>
</dbReference>
<dbReference type="OrthoDB" id="3208495at2759"/>
<organism evidence="1 2">
    <name type="scientific">Suillus placidus</name>
    <dbReference type="NCBI Taxonomy" id="48579"/>
    <lineage>
        <taxon>Eukaryota</taxon>
        <taxon>Fungi</taxon>
        <taxon>Dikarya</taxon>
        <taxon>Basidiomycota</taxon>
        <taxon>Agaricomycotina</taxon>
        <taxon>Agaricomycetes</taxon>
        <taxon>Agaricomycetidae</taxon>
        <taxon>Boletales</taxon>
        <taxon>Suillineae</taxon>
        <taxon>Suillaceae</taxon>
        <taxon>Suillus</taxon>
    </lineage>
</organism>
<dbReference type="Pfam" id="PF18759">
    <property type="entry name" value="Plavaka"/>
    <property type="match status" value="1"/>
</dbReference>
<comment type="caution">
    <text evidence="1">The sequence shown here is derived from an EMBL/GenBank/DDBJ whole genome shotgun (WGS) entry which is preliminary data.</text>
</comment>
<gene>
    <name evidence="1" type="ORF">EV702DRAFT_1280579</name>
</gene>
<dbReference type="Proteomes" id="UP000714275">
    <property type="component" value="Unassembled WGS sequence"/>
</dbReference>
<keyword evidence="2" id="KW-1185">Reference proteome</keyword>
<dbReference type="AlphaFoldDB" id="A0A9P6ZRH0"/>